<evidence type="ECO:0000313" key="8">
    <source>
        <dbReference type="Proteomes" id="UP000192277"/>
    </source>
</evidence>
<dbReference type="PANTHER" id="PTHR43133">
    <property type="entry name" value="RNA POLYMERASE ECF-TYPE SIGMA FACTO"/>
    <property type="match status" value="1"/>
</dbReference>
<dbReference type="InterPro" id="IPR039425">
    <property type="entry name" value="RNA_pol_sigma-70-like"/>
</dbReference>
<evidence type="ECO:0000259" key="6">
    <source>
        <dbReference type="Pfam" id="PF08281"/>
    </source>
</evidence>
<reference evidence="7 8" key="1">
    <citation type="submission" date="2016-04" db="EMBL/GenBank/DDBJ databases">
        <authorList>
            <person name="Chen L."/>
            <person name="Zhuang W."/>
            <person name="Wang G."/>
        </authorList>
    </citation>
    <scope>NUCLEOTIDE SEQUENCE [LARGE SCALE GENOMIC DNA]</scope>
    <source>
        <strain evidence="8">GR20</strain>
    </source>
</reference>
<keyword evidence="2" id="KW-0805">Transcription regulation</keyword>
<dbReference type="InterPro" id="IPR013324">
    <property type="entry name" value="RNA_pol_sigma_r3/r4-like"/>
</dbReference>
<dbReference type="InterPro" id="IPR007627">
    <property type="entry name" value="RNA_pol_sigma70_r2"/>
</dbReference>
<dbReference type="InterPro" id="IPR014327">
    <property type="entry name" value="RNA_pol_sigma70_bacteroid"/>
</dbReference>
<dbReference type="Gene3D" id="1.10.10.10">
    <property type="entry name" value="Winged helix-like DNA-binding domain superfamily/Winged helix DNA-binding domain"/>
    <property type="match status" value="1"/>
</dbReference>
<dbReference type="InterPro" id="IPR014284">
    <property type="entry name" value="RNA_pol_sigma-70_dom"/>
</dbReference>
<evidence type="ECO:0000256" key="4">
    <source>
        <dbReference type="ARBA" id="ARBA00023163"/>
    </source>
</evidence>
<dbReference type="Proteomes" id="UP000192277">
    <property type="component" value="Unassembled WGS sequence"/>
</dbReference>
<evidence type="ECO:0000313" key="7">
    <source>
        <dbReference type="EMBL" id="OQP42296.1"/>
    </source>
</evidence>
<evidence type="ECO:0008006" key="9">
    <source>
        <dbReference type="Google" id="ProtNLM"/>
    </source>
</evidence>
<evidence type="ECO:0000256" key="3">
    <source>
        <dbReference type="ARBA" id="ARBA00023082"/>
    </source>
</evidence>
<sequence length="210" mass="24455">MFLSEIRIAIKPKLAILNDPNHIRSLQERIALYEDMQAYHELYNLFFHNLHRFCFSFVKSAEAAEEIVSDVFIKLWQIRNKLPGITNLKVYLYQIAKNFCLNYITRHFKNPVASLDEMDLETVISLDNPEELCISADLINTIQQTIRQLPPQCRLIFQMVKEDGMRYKEVADILQVSVLTVRNQVAIATQKLAATLPAYISFQYRIGSRK</sequence>
<dbReference type="SUPFAM" id="SSF88659">
    <property type="entry name" value="Sigma3 and sigma4 domains of RNA polymerase sigma factors"/>
    <property type="match status" value="1"/>
</dbReference>
<dbReference type="InterPro" id="IPR013249">
    <property type="entry name" value="RNA_pol_sigma70_r4_t2"/>
</dbReference>
<keyword evidence="8" id="KW-1185">Reference proteome</keyword>
<gene>
    <name evidence="7" type="ORF">A4D02_11970</name>
</gene>
<evidence type="ECO:0000256" key="2">
    <source>
        <dbReference type="ARBA" id="ARBA00023015"/>
    </source>
</evidence>
<keyword evidence="3" id="KW-0731">Sigma factor</keyword>
<evidence type="ECO:0000256" key="1">
    <source>
        <dbReference type="ARBA" id="ARBA00010641"/>
    </source>
</evidence>
<comment type="similarity">
    <text evidence="1">Belongs to the sigma-70 factor family. ECF subfamily.</text>
</comment>
<evidence type="ECO:0000259" key="5">
    <source>
        <dbReference type="Pfam" id="PF04542"/>
    </source>
</evidence>
<dbReference type="Pfam" id="PF08281">
    <property type="entry name" value="Sigma70_r4_2"/>
    <property type="match status" value="1"/>
</dbReference>
<proteinExistence type="inferred from homology"/>
<dbReference type="InterPro" id="IPR013325">
    <property type="entry name" value="RNA_pol_sigma_r2"/>
</dbReference>
<organism evidence="7 8">
    <name type="scientific">Niastella koreensis</name>
    <dbReference type="NCBI Taxonomy" id="354356"/>
    <lineage>
        <taxon>Bacteria</taxon>
        <taxon>Pseudomonadati</taxon>
        <taxon>Bacteroidota</taxon>
        <taxon>Chitinophagia</taxon>
        <taxon>Chitinophagales</taxon>
        <taxon>Chitinophagaceae</taxon>
        <taxon>Niastella</taxon>
    </lineage>
</organism>
<dbReference type="PANTHER" id="PTHR43133:SF46">
    <property type="entry name" value="RNA POLYMERASE SIGMA-70 FACTOR ECF SUBFAMILY"/>
    <property type="match status" value="1"/>
</dbReference>
<comment type="caution">
    <text evidence="7">The sequence shown here is derived from an EMBL/GenBank/DDBJ whole genome shotgun (WGS) entry which is preliminary data.</text>
</comment>
<feature type="domain" description="RNA polymerase sigma-70 region 2" evidence="5">
    <location>
        <begin position="49"/>
        <end position="107"/>
    </location>
</feature>
<dbReference type="NCBIfam" id="TIGR02937">
    <property type="entry name" value="sigma70-ECF"/>
    <property type="match status" value="1"/>
</dbReference>
<dbReference type="EMBL" id="LWBO01000044">
    <property type="protein sequence ID" value="OQP42296.1"/>
    <property type="molecule type" value="Genomic_DNA"/>
</dbReference>
<keyword evidence="4" id="KW-0804">Transcription</keyword>
<dbReference type="SUPFAM" id="SSF88946">
    <property type="entry name" value="Sigma2 domain of RNA polymerase sigma factors"/>
    <property type="match status" value="1"/>
</dbReference>
<protein>
    <recommendedName>
        <fullName evidence="9">RNA polymerase, sigma-24 subunit, ECF subfamily</fullName>
    </recommendedName>
</protein>
<dbReference type="InterPro" id="IPR036388">
    <property type="entry name" value="WH-like_DNA-bd_sf"/>
</dbReference>
<dbReference type="NCBIfam" id="TIGR02985">
    <property type="entry name" value="Sig70_bacteroi1"/>
    <property type="match status" value="1"/>
</dbReference>
<dbReference type="Gene3D" id="1.10.1740.10">
    <property type="match status" value="1"/>
</dbReference>
<name>A0ABX3NPS7_9BACT</name>
<accession>A0ABX3NPS7</accession>
<dbReference type="Pfam" id="PF04542">
    <property type="entry name" value="Sigma70_r2"/>
    <property type="match status" value="1"/>
</dbReference>
<feature type="domain" description="RNA polymerase sigma factor 70 region 4 type 2" evidence="6">
    <location>
        <begin position="141"/>
        <end position="186"/>
    </location>
</feature>